<keyword evidence="2" id="KW-1185">Reference proteome</keyword>
<reference evidence="1 2" key="1">
    <citation type="journal article" date="2022" name="Nat. Ecol. Evol.">
        <title>A masculinizing supergene underlies an exaggerated male reproductive morph in a spider.</title>
        <authorList>
            <person name="Hendrickx F."/>
            <person name="De Corte Z."/>
            <person name="Sonet G."/>
            <person name="Van Belleghem S.M."/>
            <person name="Kostlbacher S."/>
            <person name="Vangestel C."/>
        </authorList>
    </citation>
    <scope>NUCLEOTIDE SEQUENCE [LARGE SCALE GENOMIC DNA]</scope>
    <source>
        <strain evidence="1">W744_W776</strain>
    </source>
</reference>
<evidence type="ECO:0000313" key="2">
    <source>
        <dbReference type="Proteomes" id="UP000827092"/>
    </source>
</evidence>
<dbReference type="EMBL" id="JAFNEN010001795">
    <property type="protein sequence ID" value="KAG8173410.1"/>
    <property type="molecule type" value="Genomic_DNA"/>
</dbReference>
<name>A0AAV6TNJ4_9ARAC</name>
<evidence type="ECO:0000313" key="1">
    <source>
        <dbReference type="EMBL" id="KAG8173410.1"/>
    </source>
</evidence>
<proteinExistence type="predicted"/>
<gene>
    <name evidence="1" type="ORF">JTE90_005886</name>
</gene>
<protein>
    <submittedName>
        <fullName evidence="1">Uncharacterized protein</fullName>
    </submittedName>
</protein>
<dbReference type="Proteomes" id="UP000827092">
    <property type="component" value="Unassembled WGS sequence"/>
</dbReference>
<organism evidence="1 2">
    <name type="scientific">Oedothorax gibbosus</name>
    <dbReference type="NCBI Taxonomy" id="931172"/>
    <lineage>
        <taxon>Eukaryota</taxon>
        <taxon>Metazoa</taxon>
        <taxon>Ecdysozoa</taxon>
        <taxon>Arthropoda</taxon>
        <taxon>Chelicerata</taxon>
        <taxon>Arachnida</taxon>
        <taxon>Araneae</taxon>
        <taxon>Araneomorphae</taxon>
        <taxon>Entelegynae</taxon>
        <taxon>Araneoidea</taxon>
        <taxon>Linyphiidae</taxon>
        <taxon>Erigoninae</taxon>
        <taxon>Oedothorax</taxon>
    </lineage>
</organism>
<dbReference type="AlphaFoldDB" id="A0AAV6TNJ4"/>
<sequence>MPWVRWLDWKPGSGWDSRVCGCILEVAYGAVVPLSPMFFTKNVKKKGGQGWEKQNPRVAPIRVISIPGF</sequence>
<accession>A0AAV6TNJ4</accession>
<comment type="caution">
    <text evidence="1">The sequence shown here is derived from an EMBL/GenBank/DDBJ whole genome shotgun (WGS) entry which is preliminary data.</text>
</comment>